<dbReference type="Gene3D" id="1.10.3720.10">
    <property type="entry name" value="MetI-like"/>
    <property type="match status" value="1"/>
</dbReference>
<evidence type="ECO:0000256" key="6">
    <source>
        <dbReference type="ARBA" id="ARBA00023136"/>
    </source>
</evidence>
<feature type="transmembrane region" description="Helical" evidence="7">
    <location>
        <begin position="117"/>
        <end position="138"/>
    </location>
</feature>
<feature type="transmembrane region" description="Helical" evidence="7">
    <location>
        <begin position="250"/>
        <end position="271"/>
    </location>
</feature>
<dbReference type="Pfam" id="PF00528">
    <property type="entry name" value="BPD_transp_1"/>
    <property type="match status" value="1"/>
</dbReference>
<comment type="subcellular location">
    <subcellularLocation>
        <location evidence="1 7">Cell membrane</location>
        <topology evidence="1 7">Multi-pass membrane protein</topology>
    </subcellularLocation>
</comment>
<feature type="transmembrane region" description="Helical" evidence="7">
    <location>
        <begin position="86"/>
        <end position="110"/>
    </location>
</feature>
<keyword evidence="6 7" id="KW-0472">Membrane</keyword>
<feature type="transmembrane region" description="Helical" evidence="7">
    <location>
        <begin position="150"/>
        <end position="171"/>
    </location>
</feature>
<evidence type="ECO:0000313" key="10">
    <source>
        <dbReference type="Proteomes" id="UP000612808"/>
    </source>
</evidence>
<keyword evidence="4 7" id="KW-0812">Transmembrane</keyword>
<accession>A0A8J3NDB0</accession>
<evidence type="ECO:0000256" key="2">
    <source>
        <dbReference type="ARBA" id="ARBA00022448"/>
    </source>
</evidence>
<evidence type="ECO:0000256" key="3">
    <source>
        <dbReference type="ARBA" id="ARBA00022475"/>
    </source>
</evidence>
<keyword evidence="5 7" id="KW-1133">Transmembrane helix</keyword>
<name>A0A8J3NDB0_9ACTN</name>
<reference evidence="9" key="1">
    <citation type="submission" date="2021-01" db="EMBL/GenBank/DDBJ databases">
        <title>Whole genome shotgun sequence of Actinocatenispora rupis NBRC 107355.</title>
        <authorList>
            <person name="Komaki H."/>
            <person name="Tamura T."/>
        </authorList>
    </citation>
    <scope>NUCLEOTIDE SEQUENCE</scope>
    <source>
        <strain evidence="9">NBRC 107355</strain>
    </source>
</reference>
<dbReference type="RefSeq" id="WP_203658926.1">
    <property type="nucleotide sequence ID" value="NZ_BAAAZM010000024.1"/>
</dbReference>
<feature type="transmembrane region" description="Helical" evidence="7">
    <location>
        <begin position="192"/>
        <end position="214"/>
    </location>
</feature>
<dbReference type="EMBL" id="BOMB01000020">
    <property type="protein sequence ID" value="GID12712.1"/>
    <property type="molecule type" value="Genomic_DNA"/>
</dbReference>
<keyword evidence="2 7" id="KW-0813">Transport</keyword>
<evidence type="ECO:0000256" key="7">
    <source>
        <dbReference type="RuleBase" id="RU363032"/>
    </source>
</evidence>
<dbReference type="PANTHER" id="PTHR43744:SF12">
    <property type="entry name" value="ABC TRANSPORTER PERMEASE PROTEIN MG189-RELATED"/>
    <property type="match status" value="1"/>
</dbReference>
<gene>
    <name evidence="9" type="ORF">Aru02nite_36010</name>
</gene>
<dbReference type="CDD" id="cd06261">
    <property type="entry name" value="TM_PBP2"/>
    <property type="match status" value="1"/>
</dbReference>
<dbReference type="AlphaFoldDB" id="A0A8J3NDB0"/>
<comment type="caution">
    <text evidence="9">The sequence shown here is derived from an EMBL/GenBank/DDBJ whole genome shotgun (WGS) entry which is preliminary data.</text>
</comment>
<organism evidence="9 10">
    <name type="scientific">Actinocatenispora rupis</name>
    <dbReference type="NCBI Taxonomy" id="519421"/>
    <lineage>
        <taxon>Bacteria</taxon>
        <taxon>Bacillati</taxon>
        <taxon>Actinomycetota</taxon>
        <taxon>Actinomycetes</taxon>
        <taxon>Micromonosporales</taxon>
        <taxon>Micromonosporaceae</taxon>
        <taxon>Actinocatenispora</taxon>
    </lineage>
</organism>
<dbReference type="Proteomes" id="UP000612808">
    <property type="component" value="Unassembled WGS sequence"/>
</dbReference>
<evidence type="ECO:0000313" key="9">
    <source>
        <dbReference type="EMBL" id="GID12712.1"/>
    </source>
</evidence>
<keyword evidence="3" id="KW-1003">Cell membrane</keyword>
<dbReference type="GO" id="GO:0005886">
    <property type="term" value="C:plasma membrane"/>
    <property type="evidence" value="ECO:0007669"/>
    <property type="project" value="UniProtKB-SubCell"/>
</dbReference>
<sequence length="287" mass="31213">MHVRPGGAPSHVRRRRRPAGPVVRRVVAVAVGLAFLAPFWWVVTTSLARTSDVYRFPPSLLPHWHVANYARAWAAAPWPRLFGNTVLVAGATVVLAVLTSVLAGFAFGVLRFRGRTALFTVVLAVMMVPQTVLLIPDYVIAQTADLLDTYWIQILPWGASVFGIFLVRQFFAGLPTELFDAAELDGAGRLRMLWSIGVPLVRPAILIVALNVFLGSWNSFVWPFVMTSSPAVQPVEVGLATFYGAQGTDWTGLSAAVTFTTVPVLVLFLALQRHFLTGAYSTAGGLK</sequence>
<feature type="transmembrane region" description="Helical" evidence="7">
    <location>
        <begin position="22"/>
        <end position="43"/>
    </location>
</feature>
<dbReference type="GO" id="GO:0055085">
    <property type="term" value="P:transmembrane transport"/>
    <property type="evidence" value="ECO:0007669"/>
    <property type="project" value="InterPro"/>
</dbReference>
<feature type="domain" description="ABC transmembrane type-1" evidence="8">
    <location>
        <begin position="82"/>
        <end position="271"/>
    </location>
</feature>
<evidence type="ECO:0000256" key="4">
    <source>
        <dbReference type="ARBA" id="ARBA00022692"/>
    </source>
</evidence>
<dbReference type="SUPFAM" id="SSF161098">
    <property type="entry name" value="MetI-like"/>
    <property type="match status" value="1"/>
</dbReference>
<proteinExistence type="inferred from homology"/>
<dbReference type="InterPro" id="IPR000515">
    <property type="entry name" value="MetI-like"/>
</dbReference>
<evidence type="ECO:0000256" key="5">
    <source>
        <dbReference type="ARBA" id="ARBA00022989"/>
    </source>
</evidence>
<dbReference type="InterPro" id="IPR035906">
    <property type="entry name" value="MetI-like_sf"/>
</dbReference>
<evidence type="ECO:0000259" key="8">
    <source>
        <dbReference type="PROSITE" id="PS50928"/>
    </source>
</evidence>
<protein>
    <submittedName>
        <fullName evidence="9">Sugar ABC transporter permease</fullName>
    </submittedName>
</protein>
<comment type="similarity">
    <text evidence="7">Belongs to the binding-protein-dependent transport system permease family.</text>
</comment>
<keyword evidence="10" id="KW-1185">Reference proteome</keyword>
<dbReference type="PANTHER" id="PTHR43744">
    <property type="entry name" value="ABC TRANSPORTER PERMEASE PROTEIN MG189-RELATED-RELATED"/>
    <property type="match status" value="1"/>
</dbReference>
<dbReference type="PROSITE" id="PS50928">
    <property type="entry name" value="ABC_TM1"/>
    <property type="match status" value="1"/>
</dbReference>
<evidence type="ECO:0000256" key="1">
    <source>
        <dbReference type="ARBA" id="ARBA00004651"/>
    </source>
</evidence>